<keyword evidence="2" id="KW-1185">Reference proteome</keyword>
<name>A0A9N9QIN8_9CUCU</name>
<reference evidence="1" key="1">
    <citation type="submission" date="2022-01" db="EMBL/GenBank/DDBJ databases">
        <authorList>
            <person name="King R."/>
        </authorList>
    </citation>
    <scope>NUCLEOTIDE SEQUENCE</scope>
</reference>
<dbReference type="AlphaFoldDB" id="A0A9N9QIN8"/>
<dbReference type="Proteomes" id="UP001152799">
    <property type="component" value="Chromosome 8"/>
</dbReference>
<evidence type="ECO:0000313" key="1">
    <source>
        <dbReference type="EMBL" id="CAG9772116.1"/>
    </source>
</evidence>
<dbReference type="EMBL" id="OU892284">
    <property type="protein sequence ID" value="CAG9772116.1"/>
    <property type="molecule type" value="Genomic_DNA"/>
</dbReference>
<protein>
    <submittedName>
        <fullName evidence="1">Uncharacterized protein</fullName>
    </submittedName>
</protein>
<gene>
    <name evidence="1" type="ORF">CEUTPL_LOCUS12538</name>
</gene>
<organism evidence="1 2">
    <name type="scientific">Ceutorhynchus assimilis</name>
    <name type="common">cabbage seed weevil</name>
    <dbReference type="NCBI Taxonomy" id="467358"/>
    <lineage>
        <taxon>Eukaryota</taxon>
        <taxon>Metazoa</taxon>
        <taxon>Ecdysozoa</taxon>
        <taxon>Arthropoda</taxon>
        <taxon>Hexapoda</taxon>
        <taxon>Insecta</taxon>
        <taxon>Pterygota</taxon>
        <taxon>Neoptera</taxon>
        <taxon>Endopterygota</taxon>
        <taxon>Coleoptera</taxon>
        <taxon>Polyphaga</taxon>
        <taxon>Cucujiformia</taxon>
        <taxon>Curculionidae</taxon>
        <taxon>Ceutorhynchinae</taxon>
        <taxon>Ceutorhynchus</taxon>
    </lineage>
</organism>
<sequence>MNIQNGGIATFEKIVDELDKYSNNATRED</sequence>
<evidence type="ECO:0000313" key="2">
    <source>
        <dbReference type="Proteomes" id="UP001152799"/>
    </source>
</evidence>
<accession>A0A9N9QIN8</accession>
<proteinExistence type="predicted"/>